<comment type="caution">
    <text evidence="4">The sequence shown here is derived from an EMBL/GenBank/DDBJ whole genome shotgun (WGS) entry which is preliminary data.</text>
</comment>
<evidence type="ECO:0000313" key="5">
    <source>
        <dbReference type="Proteomes" id="UP000051012"/>
    </source>
</evidence>
<evidence type="ECO:0000256" key="1">
    <source>
        <dbReference type="ARBA" id="ARBA00007572"/>
    </source>
</evidence>
<dbReference type="GO" id="GO:0003910">
    <property type="term" value="F:DNA ligase (ATP) activity"/>
    <property type="evidence" value="ECO:0007669"/>
    <property type="project" value="InterPro"/>
</dbReference>
<comment type="similarity">
    <text evidence="1">Belongs to the ATP-dependent DNA ligase family.</text>
</comment>
<protein>
    <recommendedName>
        <fullName evidence="3">ATP-dependent DNA ligase family profile domain-containing protein</fullName>
    </recommendedName>
</protein>
<dbReference type="Proteomes" id="UP000051012">
    <property type="component" value="Unassembled WGS sequence"/>
</dbReference>
<evidence type="ECO:0000259" key="3">
    <source>
        <dbReference type="PROSITE" id="PS50160"/>
    </source>
</evidence>
<name>A0A0S7YIK1_UNCT6</name>
<keyword evidence="2" id="KW-0436">Ligase</keyword>
<dbReference type="GO" id="GO:0006310">
    <property type="term" value="P:DNA recombination"/>
    <property type="evidence" value="ECO:0007669"/>
    <property type="project" value="InterPro"/>
</dbReference>
<dbReference type="PATRIC" id="fig|1703772.3.peg.729"/>
<accession>A0A0S7YIK1</accession>
<dbReference type="EMBL" id="LJNI01000017">
    <property type="protein sequence ID" value="KPJ74057.1"/>
    <property type="molecule type" value="Genomic_DNA"/>
</dbReference>
<evidence type="ECO:0000256" key="2">
    <source>
        <dbReference type="ARBA" id="ARBA00022598"/>
    </source>
</evidence>
<dbReference type="PROSITE" id="PS50160">
    <property type="entry name" value="DNA_LIGASE_A3"/>
    <property type="match status" value="1"/>
</dbReference>
<dbReference type="Gene3D" id="3.30.470.30">
    <property type="entry name" value="DNA ligase/mRNA capping enzyme"/>
    <property type="match status" value="1"/>
</dbReference>
<dbReference type="Pfam" id="PF01068">
    <property type="entry name" value="DNA_ligase_A_M"/>
    <property type="match status" value="1"/>
</dbReference>
<organism evidence="4 5">
    <name type="scientific">candidate division TA06 bacterium DG_78</name>
    <dbReference type="NCBI Taxonomy" id="1703772"/>
    <lineage>
        <taxon>Bacteria</taxon>
        <taxon>Bacteria division TA06</taxon>
    </lineage>
</organism>
<dbReference type="GO" id="GO:0005524">
    <property type="term" value="F:ATP binding"/>
    <property type="evidence" value="ECO:0007669"/>
    <property type="project" value="InterPro"/>
</dbReference>
<dbReference type="GO" id="GO:0006281">
    <property type="term" value="P:DNA repair"/>
    <property type="evidence" value="ECO:0007669"/>
    <property type="project" value="InterPro"/>
</dbReference>
<reference evidence="4 5" key="1">
    <citation type="journal article" date="2015" name="Microbiome">
        <title>Genomic resolution of linkages in carbon, nitrogen, and sulfur cycling among widespread estuary sediment bacteria.</title>
        <authorList>
            <person name="Baker B.J."/>
            <person name="Lazar C.S."/>
            <person name="Teske A.P."/>
            <person name="Dick G.J."/>
        </authorList>
    </citation>
    <scope>NUCLEOTIDE SEQUENCE [LARGE SCALE GENOMIC DNA]</scope>
    <source>
        <strain evidence="4">DG_78</strain>
    </source>
</reference>
<dbReference type="SUPFAM" id="SSF56091">
    <property type="entry name" value="DNA ligase/mRNA capping enzyme, catalytic domain"/>
    <property type="match status" value="1"/>
</dbReference>
<proteinExistence type="inferred from homology"/>
<dbReference type="PANTHER" id="PTHR45674:SF4">
    <property type="entry name" value="DNA LIGASE 1"/>
    <property type="match status" value="1"/>
</dbReference>
<feature type="domain" description="ATP-dependent DNA ligase family profile" evidence="3">
    <location>
        <begin position="96"/>
        <end position="191"/>
    </location>
</feature>
<dbReference type="InterPro" id="IPR050191">
    <property type="entry name" value="ATP-dep_DNA_ligase"/>
</dbReference>
<dbReference type="AlphaFoldDB" id="A0A0S7YIK1"/>
<dbReference type="PANTHER" id="PTHR45674">
    <property type="entry name" value="DNA LIGASE 1/3 FAMILY MEMBER"/>
    <property type="match status" value="1"/>
</dbReference>
<dbReference type="InterPro" id="IPR012310">
    <property type="entry name" value="DNA_ligase_ATP-dep_cent"/>
</dbReference>
<gene>
    <name evidence="4" type="ORF">AMJ52_02105</name>
</gene>
<evidence type="ECO:0000313" key="4">
    <source>
        <dbReference type="EMBL" id="KPJ74057.1"/>
    </source>
</evidence>
<sequence>MAFGPVWLMQPIPYFGEKITGDWIYEPKIDGWRMQILHYPHGTVECWGRRLERTPNWSKKLPTIVKLAKKSIPGGTVIDCELFSSGGRRFIPSLFAQKPRVKPIIYVFDVVYFKGKNVSKLPLEDRKQVLCTLNLKPPFFNLAGERLTDVKNNYTEEVKKGSEGIVIKKMDSPYLVGKEAPIATQYWRKIK</sequence>